<gene>
    <name evidence="1" type="ORF">LCGC14_0623020</name>
</gene>
<dbReference type="AlphaFoldDB" id="A0A0F9R4A9"/>
<comment type="caution">
    <text evidence="1">The sequence shown here is derived from an EMBL/GenBank/DDBJ whole genome shotgun (WGS) entry which is preliminary data.</text>
</comment>
<accession>A0A0F9R4A9</accession>
<dbReference type="EMBL" id="LAZR01001064">
    <property type="protein sequence ID" value="KKN51405.1"/>
    <property type="molecule type" value="Genomic_DNA"/>
</dbReference>
<sequence length="103" mass="10113">MGVTRVRRRLAVAGEVSIGANADATLERGAANFLRMKSGDYFGVNAGTVAVGTVNLGVANTGAMQVGFNGATAQVGVIINGTCFVLEGTAGGAVTLVADPAGA</sequence>
<evidence type="ECO:0000313" key="1">
    <source>
        <dbReference type="EMBL" id="KKN51405.1"/>
    </source>
</evidence>
<organism evidence="1">
    <name type="scientific">marine sediment metagenome</name>
    <dbReference type="NCBI Taxonomy" id="412755"/>
    <lineage>
        <taxon>unclassified sequences</taxon>
        <taxon>metagenomes</taxon>
        <taxon>ecological metagenomes</taxon>
    </lineage>
</organism>
<reference evidence="1" key="1">
    <citation type="journal article" date="2015" name="Nature">
        <title>Complex archaea that bridge the gap between prokaryotes and eukaryotes.</title>
        <authorList>
            <person name="Spang A."/>
            <person name="Saw J.H."/>
            <person name="Jorgensen S.L."/>
            <person name="Zaremba-Niedzwiedzka K."/>
            <person name="Martijn J."/>
            <person name="Lind A.E."/>
            <person name="van Eijk R."/>
            <person name="Schleper C."/>
            <person name="Guy L."/>
            <person name="Ettema T.J."/>
        </authorList>
    </citation>
    <scope>NUCLEOTIDE SEQUENCE</scope>
</reference>
<proteinExistence type="predicted"/>
<protein>
    <submittedName>
        <fullName evidence="1">Uncharacterized protein</fullName>
    </submittedName>
</protein>
<name>A0A0F9R4A9_9ZZZZ</name>